<name>A0AAT9G301_9STRE</name>
<evidence type="ECO:0008006" key="2">
    <source>
        <dbReference type="Google" id="ProtNLM"/>
    </source>
</evidence>
<accession>A0AAT9G301</accession>
<organism evidence="1">
    <name type="scientific">Streptococcus sp. SN-1</name>
    <dbReference type="NCBI Taxonomy" id="3074854"/>
    <lineage>
        <taxon>Bacteria</taxon>
        <taxon>Bacillati</taxon>
        <taxon>Bacillota</taxon>
        <taxon>Bacilli</taxon>
        <taxon>Lactobacillales</taxon>
        <taxon>Streptococcaceae</taxon>
        <taxon>Streptococcus</taxon>
    </lineage>
</organism>
<reference evidence="1" key="1">
    <citation type="submission" date="2024-06" db="EMBL/GenBank/DDBJ databases">
        <title>Whole Genome Sequence of Streptococcus sp. strain SN-1.</title>
        <authorList>
            <person name="Saito M."/>
            <person name="Kuwahara N."/>
            <person name="Senpuku H."/>
        </authorList>
    </citation>
    <scope>NUCLEOTIDE SEQUENCE</scope>
    <source>
        <strain evidence="1">SN-1</strain>
    </source>
</reference>
<proteinExistence type="predicted"/>
<protein>
    <recommendedName>
        <fullName evidence="2">DUF4435 domain-containing protein</fullName>
    </recommendedName>
</protein>
<dbReference type="EMBL" id="AP028929">
    <property type="protein sequence ID" value="BET05794.1"/>
    <property type="molecule type" value="Genomic_DNA"/>
</dbReference>
<dbReference type="RefSeq" id="WP_261025633.1">
    <property type="nucleotide sequence ID" value="NZ_AP028929.1"/>
</dbReference>
<evidence type="ECO:0000313" key="1">
    <source>
        <dbReference type="EMBL" id="BET05794.1"/>
    </source>
</evidence>
<sequence>MSNILFIVEGKVDEPKYMEQFIKYHQECMIKNGNSVIPIIVQSYGTLIYDLYKKISESQEEDEFETIPLLLDILKSKKIEYNSKLEDYEKFSDIFLFFDLDAHHYYKKDERNDLVYKKINKLLSIFNESTNKGKLLISYPMFEAIKCFNDDCLGSCDVLLHLFDIYDVKRRGKTKFKDKYKNVTSDMYNNPLYNKLKIEKLVKYFIYCSLCLVEDKNEISNSSAIFLNQYTKFINPHNKVVILSAFPHFIVEIFGIDQYFEKECQYKFKDIS</sequence>
<gene>
    <name evidence="1" type="ORF">MASAN616_16570</name>
</gene>
<dbReference type="AlphaFoldDB" id="A0AAT9G301"/>